<evidence type="ECO:0000256" key="1">
    <source>
        <dbReference type="SAM" id="MobiDB-lite"/>
    </source>
</evidence>
<sequence length="455" mass="49709">MKIFPLFFLLATTRGPASAFARRAGGADPSTGEGEAAASGEWKKPTPLTSSRVQRQLDQLCAKRFQELCTNDGLQLYCGKTAVARKGRGSALQEQKEWRCYDDAALSESSADMWCTDDCGVLFPCVGSVDPQNSIHTTVESLGAELVDKVAEHCSPHQKILNDYCTNLKGNWVARRGVSRGGGKTPWRCYDVGKLDYNLSSDCLNNCGKPGTCRGGRARGEEPLVEEIDYVEIEEAQRLLDGAQTCDVGLVCVRTLKNPPKCVTEKEASGEEHITEEEEASELKALKEPAGNSENQFPTPLSVLSLFSEESRRPPKGPADAAPTPDDSDSSSQSGEVIESLQHLLDARCAQEFEWLCKEKKLLVFCDARAVVARKDMGVGRGEPGPLWRCVMKVDMQTSGKSFCVDNCGIEYPCPGHFDPTTTVHAKWPGIVAVIEENQRAFCGKQNGYVRLDEA</sequence>
<dbReference type="InterPro" id="IPR008117">
    <property type="entry name" value="Microneme_MIC1"/>
</dbReference>
<evidence type="ECO:0000313" key="4">
    <source>
        <dbReference type="Proteomes" id="UP000221165"/>
    </source>
</evidence>
<dbReference type="Proteomes" id="UP000221165">
    <property type="component" value="Unassembled WGS sequence"/>
</dbReference>
<dbReference type="Gene3D" id="3.90.640.70">
    <property type="match status" value="3"/>
</dbReference>
<dbReference type="AlphaFoldDB" id="A0A2C6L7A7"/>
<accession>A0A2C6L7A7</accession>
<dbReference type="GeneID" id="94426058"/>
<gene>
    <name evidence="3" type="ORF">CSUI_002647</name>
</gene>
<evidence type="ECO:0000313" key="3">
    <source>
        <dbReference type="EMBL" id="PHJ23508.1"/>
    </source>
</evidence>
<feature type="region of interest" description="Disordered" evidence="1">
    <location>
        <begin position="308"/>
        <end position="337"/>
    </location>
</feature>
<feature type="signal peptide" evidence="2">
    <location>
        <begin position="1"/>
        <end position="19"/>
    </location>
</feature>
<feature type="region of interest" description="Disordered" evidence="1">
    <location>
        <begin position="20"/>
        <end position="49"/>
    </location>
</feature>
<dbReference type="VEuPathDB" id="ToxoDB:CSUI_002647"/>
<name>A0A2C6L7A7_9APIC</name>
<dbReference type="RefSeq" id="XP_067925183.1">
    <property type="nucleotide sequence ID" value="XM_068062847.1"/>
</dbReference>
<reference evidence="3 4" key="1">
    <citation type="journal article" date="2017" name="Int. J. Parasitol.">
        <title>The genome of the protozoan parasite Cystoisospora suis and a reverse vaccinology approach to identify vaccine candidates.</title>
        <authorList>
            <person name="Palmieri N."/>
            <person name="Shrestha A."/>
            <person name="Ruttkowski B."/>
            <person name="Beck T."/>
            <person name="Vogl C."/>
            <person name="Tomley F."/>
            <person name="Blake D.P."/>
            <person name="Joachim A."/>
        </authorList>
    </citation>
    <scope>NUCLEOTIDE SEQUENCE [LARGE SCALE GENOMIC DNA]</scope>
    <source>
        <strain evidence="3 4">Wien I</strain>
    </source>
</reference>
<feature type="chain" id="PRO_5012361073" evidence="2">
    <location>
        <begin position="20"/>
        <end position="455"/>
    </location>
</feature>
<keyword evidence="2" id="KW-0732">Signal</keyword>
<protein>
    <submittedName>
        <fullName evidence="3">Microneme protein 13</fullName>
    </submittedName>
</protein>
<evidence type="ECO:0000256" key="2">
    <source>
        <dbReference type="SAM" id="SignalP"/>
    </source>
</evidence>
<organism evidence="3 4">
    <name type="scientific">Cystoisospora suis</name>
    <dbReference type="NCBI Taxonomy" id="483139"/>
    <lineage>
        <taxon>Eukaryota</taxon>
        <taxon>Sar</taxon>
        <taxon>Alveolata</taxon>
        <taxon>Apicomplexa</taxon>
        <taxon>Conoidasida</taxon>
        <taxon>Coccidia</taxon>
        <taxon>Eucoccidiorida</taxon>
        <taxon>Eimeriorina</taxon>
        <taxon>Sarcocystidae</taxon>
        <taxon>Cystoisospora</taxon>
    </lineage>
</organism>
<feature type="region of interest" description="Disordered" evidence="1">
    <location>
        <begin position="263"/>
        <end position="282"/>
    </location>
</feature>
<dbReference type="EMBL" id="MIGC01001096">
    <property type="protein sequence ID" value="PHJ23508.1"/>
    <property type="molecule type" value="Genomic_DNA"/>
</dbReference>
<dbReference type="Pfam" id="PF10564">
    <property type="entry name" value="MAR_sialic_bdg"/>
    <property type="match status" value="3"/>
</dbReference>
<dbReference type="PRINTS" id="PR01744">
    <property type="entry name" value="MIC1MICRNEME"/>
</dbReference>
<dbReference type="OrthoDB" id="333167at2759"/>
<keyword evidence="4" id="KW-1185">Reference proteome</keyword>
<proteinExistence type="predicted"/>
<comment type="caution">
    <text evidence="3">The sequence shown here is derived from an EMBL/GenBank/DDBJ whole genome shotgun (WGS) entry which is preliminary data.</text>
</comment>
<feature type="compositionally biased region" description="Basic and acidic residues" evidence="1">
    <location>
        <begin position="263"/>
        <end position="273"/>
    </location>
</feature>
<dbReference type="InterPro" id="IPR019562">
    <property type="entry name" value="Micronemal-adhesive-rpt_sia-bd"/>
</dbReference>